<sequence length="439" mass="48332">MLLQAYQLPQVLVLALMVVTALVALVLMVVIALVVIALVVIALVALVMMVVIALVVMVLMIKLFSICLWRQKSTNWCRQIGHTMFLGYILLSLVALASTNIVPRSNQCGNQSYFTAENGIIRSNSGYYLGIDYGTNLDCVWTIEAPEGQMVALMANTFHVELSSGGCWYDYLELFDGNTTRHSHSLGEFCGDSFAPISSTQRFLTLNFVTDSSSVYRGFELFYNFTDHVIRTCHQHQFLCANLHCVPDRYQCDGQDDCGDASDEKNCQYVTTQKVCNFGVFQCGNGKCVSGMDICDGDNDCGDMSDEIGCTGNHSQGCGQTNVSGSSGIISTPNFPMHYPSSSYCTYHVTAPEGTMAIAFTFDDRFSIESSYADDNCVFDSITISGTHGQQMHGPFCGHAAPSPFEIHGNEAEVRFKSDRTTQFEGFKLTWTASDKMLK</sequence>
<dbReference type="Proteomes" id="UP000828390">
    <property type="component" value="Unassembled WGS sequence"/>
</dbReference>
<dbReference type="SUPFAM" id="SSF49854">
    <property type="entry name" value="Spermadhesin, CUB domain"/>
    <property type="match status" value="2"/>
</dbReference>
<dbReference type="CDD" id="cd00041">
    <property type="entry name" value="CUB"/>
    <property type="match status" value="2"/>
</dbReference>
<reference evidence="7" key="2">
    <citation type="submission" date="2020-11" db="EMBL/GenBank/DDBJ databases">
        <authorList>
            <person name="McCartney M.A."/>
            <person name="Auch B."/>
            <person name="Kono T."/>
            <person name="Mallez S."/>
            <person name="Becker A."/>
            <person name="Gohl D.M."/>
            <person name="Silverstein K.A.T."/>
            <person name="Koren S."/>
            <person name="Bechman K.B."/>
            <person name="Herman A."/>
            <person name="Abrahante J.E."/>
            <person name="Garbe J."/>
        </authorList>
    </citation>
    <scope>NUCLEOTIDE SEQUENCE</scope>
    <source>
        <strain evidence="7">Duluth1</strain>
        <tissue evidence="7">Whole animal</tissue>
    </source>
</reference>
<dbReference type="PROSITE" id="PS50068">
    <property type="entry name" value="LDLRA_2"/>
    <property type="match status" value="2"/>
</dbReference>
<feature type="disulfide bond" evidence="4">
    <location>
        <begin position="233"/>
        <end position="245"/>
    </location>
</feature>
<reference evidence="7" key="1">
    <citation type="journal article" date="2019" name="bioRxiv">
        <title>The Genome of the Zebra Mussel, Dreissena polymorpha: A Resource for Invasive Species Research.</title>
        <authorList>
            <person name="McCartney M.A."/>
            <person name="Auch B."/>
            <person name="Kono T."/>
            <person name="Mallez S."/>
            <person name="Zhang Y."/>
            <person name="Obille A."/>
            <person name="Becker A."/>
            <person name="Abrahante J.E."/>
            <person name="Garbe J."/>
            <person name="Badalamenti J.P."/>
            <person name="Herman A."/>
            <person name="Mangelson H."/>
            <person name="Liachko I."/>
            <person name="Sullivan S."/>
            <person name="Sone E.D."/>
            <person name="Koren S."/>
            <person name="Silverstein K.A.T."/>
            <person name="Beckman K.B."/>
            <person name="Gohl D.M."/>
        </authorList>
    </citation>
    <scope>NUCLEOTIDE SEQUENCE</scope>
    <source>
        <strain evidence="7">Duluth1</strain>
        <tissue evidence="7">Whole animal</tissue>
    </source>
</reference>
<feature type="transmembrane region" description="Helical" evidence="5">
    <location>
        <begin position="41"/>
        <end position="64"/>
    </location>
</feature>
<comment type="caution">
    <text evidence="3">Lacks conserved residue(s) required for the propagation of feature annotation.</text>
</comment>
<keyword evidence="5" id="KW-1133">Transmembrane helix</keyword>
<gene>
    <name evidence="7" type="ORF">DPMN_114979</name>
</gene>
<dbReference type="PROSITE" id="PS01180">
    <property type="entry name" value="CUB"/>
    <property type="match status" value="2"/>
</dbReference>
<dbReference type="CDD" id="cd00112">
    <property type="entry name" value="LDLa"/>
    <property type="match status" value="2"/>
</dbReference>
<dbReference type="Gene3D" id="4.10.400.10">
    <property type="entry name" value="Low-density Lipoprotein Receptor"/>
    <property type="match status" value="2"/>
</dbReference>
<evidence type="ECO:0000256" key="5">
    <source>
        <dbReference type="SAM" id="Phobius"/>
    </source>
</evidence>
<feature type="transmembrane region" description="Helical" evidence="5">
    <location>
        <begin position="12"/>
        <end position="35"/>
    </location>
</feature>
<dbReference type="SUPFAM" id="SSF57424">
    <property type="entry name" value="LDL receptor-like module"/>
    <property type="match status" value="2"/>
</dbReference>
<evidence type="ECO:0000256" key="3">
    <source>
        <dbReference type="PROSITE-ProRule" id="PRU00059"/>
    </source>
</evidence>
<dbReference type="PROSITE" id="PS01209">
    <property type="entry name" value="LDLRA_1"/>
    <property type="match status" value="2"/>
</dbReference>
<feature type="disulfide bond" evidence="4">
    <location>
        <begin position="283"/>
        <end position="301"/>
    </location>
</feature>
<dbReference type="InterPro" id="IPR023415">
    <property type="entry name" value="LDLR_class-A_CS"/>
</dbReference>
<keyword evidence="5" id="KW-0812">Transmembrane</keyword>
<feature type="disulfide bond" evidence="4">
    <location>
        <begin position="295"/>
        <end position="310"/>
    </location>
</feature>
<feature type="disulfide bond" evidence="4">
    <location>
        <begin position="276"/>
        <end position="288"/>
    </location>
</feature>
<dbReference type="SMART" id="SM00192">
    <property type="entry name" value="LDLa"/>
    <property type="match status" value="2"/>
</dbReference>
<keyword evidence="1" id="KW-0677">Repeat</keyword>
<name>A0A9D4QS87_DREPO</name>
<comment type="caution">
    <text evidence="7">The sequence shown here is derived from an EMBL/GenBank/DDBJ whole genome shotgun (WGS) entry which is preliminary data.</text>
</comment>
<evidence type="ECO:0000313" key="7">
    <source>
        <dbReference type="EMBL" id="KAH3841514.1"/>
    </source>
</evidence>
<dbReference type="Pfam" id="PF00431">
    <property type="entry name" value="CUB"/>
    <property type="match status" value="2"/>
</dbReference>
<feature type="domain" description="CUB" evidence="6">
    <location>
        <begin position="318"/>
        <end position="434"/>
    </location>
</feature>
<dbReference type="PRINTS" id="PR00261">
    <property type="entry name" value="LDLRECEPTOR"/>
</dbReference>
<dbReference type="FunFam" id="4.10.400.10:FF:000011">
    <property type="entry name" value="Low-density lipoprotein receptor-related protein 1"/>
    <property type="match status" value="1"/>
</dbReference>
<protein>
    <recommendedName>
        <fullName evidence="6">CUB domain-containing protein</fullName>
    </recommendedName>
</protein>
<keyword evidence="2 4" id="KW-1015">Disulfide bond</keyword>
<feature type="disulfide bond" evidence="4">
    <location>
        <begin position="240"/>
        <end position="258"/>
    </location>
</feature>
<feature type="domain" description="CUB" evidence="6">
    <location>
        <begin position="108"/>
        <end position="226"/>
    </location>
</feature>
<dbReference type="FunFam" id="2.60.120.290:FF:000005">
    <property type="entry name" value="Procollagen C-endopeptidase enhancer 1"/>
    <property type="match status" value="1"/>
</dbReference>
<evidence type="ECO:0000256" key="2">
    <source>
        <dbReference type="ARBA" id="ARBA00023157"/>
    </source>
</evidence>
<proteinExistence type="predicted"/>
<dbReference type="PANTHER" id="PTHR24251">
    <property type="entry name" value="OVOCHYMASE-RELATED"/>
    <property type="match status" value="1"/>
</dbReference>
<evidence type="ECO:0000313" key="8">
    <source>
        <dbReference type="Proteomes" id="UP000828390"/>
    </source>
</evidence>
<organism evidence="7 8">
    <name type="scientific">Dreissena polymorpha</name>
    <name type="common">Zebra mussel</name>
    <name type="synonym">Mytilus polymorpha</name>
    <dbReference type="NCBI Taxonomy" id="45954"/>
    <lineage>
        <taxon>Eukaryota</taxon>
        <taxon>Metazoa</taxon>
        <taxon>Spiralia</taxon>
        <taxon>Lophotrochozoa</taxon>
        <taxon>Mollusca</taxon>
        <taxon>Bivalvia</taxon>
        <taxon>Autobranchia</taxon>
        <taxon>Heteroconchia</taxon>
        <taxon>Euheterodonta</taxon>
        <taxon>Imparidentia</taxon>
        <taxon>Neoheterodontei</taxon>
        <taxon>Myida</taxon>
        <taxon>Dreissenoidea</taxon>
        <taxon>Dreissenidae</taxon>
        <taxon>Dreissena</taxon>
    </lineage>
</organism>
<feature type="disulfide bond" evidence="3">
    <location>
        <begin position="318"/>
        <end position="345"/>
    </location>
</feature>
<dbReference type="AlphaFoldDB" id="A0A9D4QS87"/>
<dbReference type="InterPro" id="IPR035914">
    <property type="entry name" value="Sperma_CUB_dom_sf"/>
</dbReference>
<dbReference type="Gene3D" id="2.60.120.290">
    <property type="entry name" value="Spermadhesin, CUB domain"/>
    <property type="match status" value="2"/>
</dbReference>
<evidence type="ECO:0000259" key="6">
    <source>
        <dbReference type="PROSITE" id="PS01180"/>
    </source>
</evidence>
<evidence type="ECO:0000256" key="1">
    <source>
        <dbReference type="ARBA" id="ARBA00022737"/>
    </source>
</evidence>
<dbReference type="InterPro" id="IPR002172">
    <property type="entry name" value="LDrepeatLR_classA_rpt"/>
</dbReference>
<dbReference type="Pfam" id="PF00057">
    <property type="entry name" value="Ldl_recept_a"/>
    <property type="match status" value="2"/>
</dbReference>
<dbReference type="InterPro" id="IPR036055">
    <property type="entry name" value="LDL_receptor-like_sf"/>
</dbReference>
<keyword evidence="5" id="KW-0472">Membrane</keyword>
<dbReference type="EMBL" id="JAIWYP010000004">
    <property type="protein sequence ID" value="KAH3841514.1"/>
    <property type="molecule type" value="Genomic_DNA"/>
</dbReference>
<feature type="transmembrane region" description="Helical" evidence="5">
    <location>
        <begin position="85"/>
        <end position="102"/>
    </location>
</feature>
<dbReference type="SMART" id="SM00042">
    <property type="entry name" value="CUB"/>
    <property type="match status" value="2"/>
</dbReference>
<dbReference type="InterPro" id="IPR000859">
    <property type="entry name" value="CUB_dom"/>
</dbReference>
<accession>A0A9D4QS87</accession>
<feature type="disulfide bond" evidence="4">
    <location>
        <begin position="252"/>
        <end position="267"/>
    </location>
</feature>
<evidence type="ECO:0000256" key="4">
    <source>
        <dbReference type="PROSITE-ProRule" id="PRU00124"/>
    </source>
</evidence>
<keyword evidence="8" id="KW-1185">Reference proteome</keyword>